<feature type="domain" description="PABS" evidence="9">
    <location>
        <begin position="7"/>
        <end position="244"/>
    </location>
</feature>
<dbReference type="PROSITE" id="PS51006">
    <property type="entry name" value="PABS_2"/>
    <property type="match status" value="1"/>
</dbReference>
<dbReference type="HAMAP" id="MF_00198">
    <property type="entry name" value="Spermidine_synth"/>
    <property type="match status" value="1"/>
</dbReference>
<evidence type="ECO:0000256" key="7">
    <source>
        <dbReference type="RuleBase" id="RU003836"/>
    </source>
</evidence>
<dbReference type="GO" id="GO:0004766">
    <property type="term" value="F:spermidine synthase activity"/>
    <property type="evidence" value="ECO:0007669"/>
    <property type="project" value="UniProtKB-UniRule"/>
</dbReference>
<sequence length="290" mass="32596">MTQPFAEGWSSEVMHEHGSTFSLKVTAKLDSVQSKYQLIEIYDTETYGKLMVIDGSNMVTTRDNFLYHEMLAHTALFTHPDPRRVLIIGGGDCGTLREVLKHPTVEKVWQIDIDEMVTRMSEKYFPELCESNHDPRANIMFADGIQWIKDCEAGSLDVIIVDCTDPVGPAVGLFAEDFYRDCLRALGSKGLLMQQSESPLYHTNTIIKQMHIDLSNAGAGSSHTVPFPQPIYPTGWWSCTMASQDLDVTSFRIEDSAEKPFRTEYYNAEIHAAALAVPEFMRRALGMGDD</sequence>
<evidence type="ECO:0000256" key="6">
    <source>
        <dbReference type="PROSITE-ProRule" id="PRU00354"/>
    </source>
</evidence>
<evidence type="ECO:0000259" key="9">
    <source>
        <dbReference type="PROSITE" id="PS51006"/>
    </source>
</evidence>
<comment type="function">
    <text evidence="5">Catalyzes the irreversible transfer of a propylamine group from the amino donor S-adenosylmethioninamine (decarboxy-AdoMet) to putrescine (1,4-diaminobutane) to yield spermidine.</text>
</comment>
<feature type="active site" description="Proton acceptor" evidence="5 6">
    <location>
        <position position="162"/>
    </location>
</feature>
<dbReference type="PANTHER" id="PTHR11558:SF11">
    <property type="entry name" value="SPERMIDINE SYNTHASE"/>
    <property type="match status" value="1"/>
</dbReference>
<dbReference type="Gene3D" id="3.40.50.150">
    <property type="entry name" value="Vaccinia Virus protein VP39"/>
    <property type="match status" value="1"/>
</dbReference>
<dbReference type="InterPro" id="IPR030374">
    <property type="entry name" value="PABS"/>
</dbReference>
<evidence type="ECO:0000256" key="8">
    <source>
        <dbReference type="RuleBase" id="RU003837"/>
    </source>
</evidence>
<comment type="caution">
    <text evidence="10">The sequence shown here is derived from an EMBL/GenBank/DDBJ whole genome shotgun (WGS) entry which is preliminary data.</text>
</comment>
<feature type="binding site" evidence="5">
    <location>
        <position position="37"/>
    </location>
    <ligand>
        <name>S-methyl-5'-thioadenosine</name>
        <dbReference type="ChEBI" id="CHEBI:17509"/>
    </ligand>
</feature>
<dbReference type="EC" id="2.5.1.16" evidence="5"/>
<dbReference type="EMBL" id="JAPNOA010000028">
    <property type="protein sequence ID" value="MCY0965780.1"/>
    <property type="molecule type" value="Genomic_DNA"/>
</dbReference>
<evidence type="ECO:0000256" key="2">
    <source>
        <dbReference type="ARBA" id="ARBA00022679"/>
    </source>
</evidence>
<feature type="binding site" evidence="5">
    <location>
        <begin position="143"/>
        <end position="144"/>
    </location>
    <ligand>
        <name>S-methyl-5'-thioadenosine</name>
        <dbReference type="ChEBI" id="CHEBI:17509"/>
    </ligand>
</feature>
<keyword evidence="11" id="KW-1185">Reference proteome</keyword>
<dbReference type="Gene3D" id="2.30.140.10">
    <property type="entry name" value="Spermidine synthase, tetramerisation domain"/>
    <property type="match status" value="1"/>
</dbReference>
<dbReference type="Pfam" id="PF17284">
    <property type="entry name" value="Spermine_synt_N"/>
    <property type="match status" value="1"/>
</dbReference>
<evidence type="ECO:0000256" key="5">
    <source>
        <dbReference type="HAMAP-Rule" id="MF_00198"/>
    </source>
</evidence>
<dbReference type="Proteomes" id="UP001150830">
    <property type="component" value="Unassembled WGS sequence"/>
</dbReference>
<dbReference type="PROSITE" id="PS01330">
    <property type="entry name" value="PABS_1"/>
    <property type="match status" value="1"/>
</dbReference>
<feature type="binding site" evidence="5">
    <location>
        <begin position="162"/>
        <end position="165"/>
    </location>
    <ligand>
        <name>spermidine</name>
        <dbReference type="ChEBI" id="CHEBI:57834"/>
    </ligand>
</feature>
<proteinExistence type="inferred from homology"/>
<keyword evidence="3 5" id="KW-0745">Spermidine biosynthesis</keyword>
<keyword evidence="2 5" id="KW-0808">Transferase</keyword>
<evidence type="ECO:0000256" key="3">
    <source>
        <dbReference type="ARBA" id="ARBA00023066"/>
    </source>
</evidence>
<feature type="binding site" evidence="5">
    <location>
        <position position="112"/>
    </location>
    <ligand>
        <name>S-methyl-5'-thioadenosine</name>
        <dbReference type="ChEBI" id="CHEBI:17509"/>
    </ligand>
</feature>
<dbReference type="NCBIfam" id="TIGR00417">
    <property type="entry name" value="speE"/>
    <property type="match status" value="1"/>
</dbReference>
<dbReference type="RefSeq" id="WP_283173990.1">
    <property type="nucleotide sequence ID" value="NZ_JAPNOA010000028.1"/>
</dbReference>
<comment type="similarity">
    <text evidence="1 5 7">Belongs to the spermidine/spermine synthase family.</text>
</comment>
<dbReference type="InterPro" id="IPR030373">
    <property type="entry name" value="PABS_CS"/>
</dbReference>
<dbReference type="InterPro" id="IPR001045">
    <property type="entry name" value="Spermi_synthase"/>
</dbReference>
<comment type="subunit">
    <text evidence="5">Homodimer or homotetramer.</text>
</comment>
<evidence type="ECO:0000256" key="1">
    <source>
        <dbReference type="ARBA" id="ARBA00007867"/>
    </source>
</evidence>
<organism evidence="10 11">
    <name type="scientific">Parathalassolituus penaei</name>
    <dbReference type="NCBI Taxonomy" id="2997323"/>
    <lineage>
        <taxon>Bacteria</taxon>
        <taxon>Pseudomonadati</taxon>
        <taxon>Pseudomonadota</taxon>
        <taxon>Gammaproteobacteria</taxon>
        <taxon>Oceanospirillales</taxon>
        <taxon>Oceanospirillaceae</taxon>
        <taxon>Parathalassolituus</taxon>
    </lineage>
</organism>
<dbReference type="AlphaFoldDB" id="A0A9X3IT00"/>
<dbReference type="GO" id="GO:0005829">
    <property type="term" value="C:cytosol"/>
    <property type="evidence" value="ECO:0007669"/>
    <property type="project" value="TreeGrafter"/>
</dbReference>
<dbReference type="PANTHER" id="PTHR11558">
    <property type="entry name" value="SPERMIDINE/SPERMINE SYNTHASE"/>
    <property type="match status" value="1"/>
</dbReference>
<name>A0A9X3IT00_9GAMM</name>
<accession>A0A9X3IT00</accession>
<feature type="binding site" evidence="5">
    <location>
        <position position="92"/>
    </location>
    <ligand>
        <name>spermidine</name>
        <dbReference type="ChEBI" id="CHEBI:57834"/>
    </ligand>
</feature>
<feature type="binding site" evidence="5">
    <location>
        <position position="169"/>
    </location>
    <ligand>
        <name>S-methyl-5'-thioadenosine</name>
        <dbReference type="ChEBI" id="CHEBI:17509"/>
    </ligand>
</feature>
<comment type="catalytic activity">
    <reaction evidence="5 8">
        <text>S-adenosyl 3-(methylsulfanyl)propylamine + putrescine = S-methyl-5'-thioadenosine + spermidine + H(+)</text>
        <dbReference type="Rhea" id="RHEA:12721"/>
        <dbReference type="ChEBI" id="CHEBI:15378"/>
        <dbReference type="ChEBI" id="CHEBI:17509"/>
        <dbReference type="ChEBI" id="CHEBI:57443"/>
        <dbReference type="ChEBI" id="CHEBI:57834"/>
        <dbReference type="ChEBI" id="CHEBI:326268"/>
        <dbReference type="EC" id="2.5.1.16"/>
    </reaction>
</comment>
<dbReference type="InterPro" id="IPR037163">
    <property type="entry name" value="Spermidine_synt_N_sf"/>
</dbReference>
<dbReference type="Pfam" id="PF01564">
    <property type="entry name" value="Spermine_synth"/>
    <property type="match status" value="1"/>
</dbReference>
<keyword evidence="4 5" id="KW-0620">Polyamine biosynthesis</keyword>
<evidence type="ECO:0000256" key="4">
    <source>
        <dbReference type="ARBA" id="ARBA00023115"/>
    </source>
</evidence>
<reference evidence="10" key="1">
    <citation type="submission" date="2022-11" db="EMBL/GenBank/DDBJ databases">
        <title>Parathalassolutuus dongxingensis gen. nov., sp. nov., a novel member of family Oceanospirillaceae isolated from a coastal shrimp pond in Guangxi, China.</title>
        <authorList>
            <person name="Chen H."/>
        </authorList>
    </citation>
    <scope>NUCLEOTIDE SEQUENCE</scope>
    <source>
        <strain evidence="10">G-43</strain>
    </source>
</reference>
<protein>
    <recommendedName>
        <fullName evidence="5">Polyamine aminopropyltransferase</fullName>
    </recommendedName>
    <alternativeName>
        <fullName evidence="5">Putrescine aminopropyltransferase</fullName>
        <shortName evidence="5">PAPT</shortName>
    </alternativeName>
    <alternativeName>
        <fullName evidence="5">Spermidine synthase</fullName>
        <shortName evidence="5">SPDS</shortName>
        <shortName evidence="5">SPDSY</shortName>
        <ecNumber evidence="5">2.5.1.16</ecNumber>
    </alternativeName>
</protein>
<dbReference type="SUPFAM" id="SSF53335">
    <property type="entry name" value="S-adenosyl-L-methionine-dependent methyltransferases"/>
    <property type="match status" value="1"/>
</dbReference>
<dbReference type="NCBIfam" id="NF002010">
    <property type="entry name" value="PRK00811.1"/>
    <property type="match status" value="1"/>
</dbReference>
<dbReference type="InterPro" id="IPR029063">
    <property type="entry name" value="SAM-dependent_MTases_sf"/>
</dbReference>
<gene>
    <name evidence="5 10" type="primary">speE</name>
    <name evidence="10" type="ORF">OUO13_11315</name>
</gene>
<dbReference type="InterPro" id="IPR035246">
    <property type="entry name" value="Spermidine_synt_N"/>
</dbReference>
<dbReference type="CDD" id="cd02440">
    <property type="entry name" value="AdoMet_MTases"/>
    <property type="match status" value="1"/>
</dbReference>
<evidence type="ECO:0000313" key="11">
    <source>
        <dbReference type="Proteomes" id="UP001150830"/>
    </source>
</evidence>
<dbReference type="GO" id="GO:0008295">
    <property type="term" value="P:spermidine biosynthetic process"/>
    <property type="evidence" value="ECO:0007669"/>
    <property type="project" value="UniProtKB-UniRule"/>
</dbReference>
<evidence type="ECO:0000313" key="10">
    <source>
        <dbReference type="EMBL" id="MCY0965780.1"/>
    </source>
</evidence>
<comment type="pathway">
    <text evidence="5">Amine and polyamine biosynthesis; spermidine biosynthesis; spermidine from putrescine: step 1/1.</text>
</comment>
<feature type="binding site" evidence="5">
    <location>
        <position position="68"/>
    </location>
    <ligand>
        <name>spermidine</name>
        <dbReference type="ChEBI" id="CHEBI:57834"/>
    </ligand>
</feature>